<dbReference type="SUPFAM" id="SSF55874">
    <property type="entry name" value="ATPase domain of HSP90 chaperone/DNA topoisomerase II/histidine kinase"/>
    <property type="match status" value="1"/>
</dbReference>
<protein>
    <submittedName>
        <fullName evidence="2">ATP-binding protein</fullName>
    </submittedName>
</protein>
<keyword evidence="3" id="KW-1185">Reference proteome</keyword>
<feature type="region of interest" description="Disordered" evidence="1">
    <location>
        <begin position="694"/>
        <end position="717"/>
    </location>
</feature>
<keyword evidence="2" id="KW-0067">ATP-binding</keyword>
<feature type="compositionally biased region" description="Basic and acidic residues" evidence="1">
    <location>
        <begin position="18"/>
        <end position="31"/>
    </location>
</feature>
<evidence type="ECO:0000313" key="2">
    <source>
        <dbReference type="EMBL" id="GAA2653762.1"/>
    </source>
</evidence>
<evidence type="ECO:0000256" key="1">
    <source>
        <dbReference type="SAM" id="MobiDB-lite"/>
    </source>
</evidence>
<sequence length="717" mass="80552">MSVWSMSVPSCTVGRMTDQHAHADTAQRADSDALPVPAPSPPHATELLLEVGERKILQFEQKKKITAIAELVWNSLDANATSVVVELRRNETGAITEIVVTDNGHGITPKRARESFREYGASWKATKTHTAGNKRILHGRLGEGRLYVFALGNEFVWDSVALVDGKPVATHITADVHRATKWHVGEPTATTAGPGTTVRIRVPDDRRLRPLEASDAAANLTAKLAFYLKAYPEAVVEYDRVRLNPDEIMEASRDLPLELPEEYAQDSPAPYITFVEWKERMTDRKMLVCNSDGIALTEYGDDWTDTVVSFTPYLRSNRFNDLAIADLHMLTMTHSPLLDAATKAIRDHLRERNKEIETQVVRQLKDEGIYPYGADNPSPTQEVERRTFDVVVTVARNALPQRGTARRLSVNLIRSALERGPGDLQKILNSVLSLNDEDRGNLARLLDRTELSDVIGAAATVANRLDFIGGLRKIFASDQLREELKEVDELHPMISQNLWLFGEEWTLARPEVGLTGVLRAHLGLLGEDAALETQLNTVRREDGRSGRVDIVLFRGIGDERSTERLVIELKRPSVIVGRKELDQVKSYARAIIDNPQYRGTKTRWSFYLVTYEFHDQILRDIRQQGRPDGLADHQPEYDVWVKSWGEILDAAERKLSFFQRQLNYEATDERVTQHLVASYERYIPESLRPADSGSLAANGLLPDPATATETHRDNVDA</sequence>
<dbReference type="EMBL" id="BAAATE010000004">
    <property type="protein sequence ID" value="GAA2653762.1"/>
    <property type="molecule type" value="Genomic_DNA"/>
</dbReference>
<feature type="region of interest" description="Disordered" evidence="1">
    <location>
        <begin position="18"/>
        <end position="42"/>
    </location>
</feature>
<dbReference type="Pfam" id="PF13589">
    <property type="entry name" value="HATPase_c_3"/>
    <property type="match status" value="1"/>
</dbReference>
<reference evidence="2 3" key="1">
    <citation type="journal article" date="2019" name="Int. J. Syst. Evol. Microbiol.">
        <title>The Global Catalogue of Microorganisms (GCM) 10K type strain sequencing project: providing services to taxonomists for standard genome sequencing and annotation.</title>
        <authorList>
            <consortium name="The Broad Institute Genomics Platform"/>
            <consortium name="The Broad Institute Genome Sequencing Center for Infectious Disease"/>
            <person name="Wu L."/>
            <person name="Ma J."/>
        </authorList>
    </citation>
    <scope>NUCLEOTIDE SEQUENCE [LARGE SCALE GENOMIC DNA]</scope>
    <source>
        <strain evidence="2 3">JCM 6835</strain>
    </source>
</reference>
<accession>A0ABN3RJ24</accession>
<dbReference type="InterPro" id="IPR036890">
    <property type="entry name" value="HATPase_C_sf"/>
</dbReference>
<proteinExistence type="predicted"/>
<organism evidence="2 3">
    <name type="scientific">Nonomuraea recticatena</name>
    <dbReference type="NCBI Taxonomy" id="46178"/>
    <lineage>
        <taxon>Bacteria</taxon>
        <taxon>Bacillati</taxon>
        <taxon>Actinomycetota</taxon>
        <taxon>Actinomycetes</taxon>
        <taxon>Streptosporangiales</taxon>
        <taxon>Streptosporangiaceae</taxon>
        <taxon>Nonomuraea</taxon>
    </lineage>
</organism>
<comment type="caution">
    <text evidence="2">The sequence shown here is derived from an EMBL/GenBank/DDBJ whole genome shotgun (WGS) entry which is preliminary data.</text>
</comment>
<evidence type="ECO:0000313" key="3">
    <source>
        <dbReference type="Proteomes" id="UP001501666"/>
    </source>
</evidence>
<dbReference type="Gene3D" id="3.30.565.10">
    <property type="entry name" value="Histidine kinase-like ATPase, C-terminal domain"/>
    <property type="match status" value="1"/>
</dbReference>
<gene>
    <name evidence="2" type="ORF">GCM10010412_022120</name>
</gene>
<dbReference type="GO" id="GO:0005524">
    <property type="term" value="F:ATP binding"/>
    <property type="evidence" value="ECO:0007669"/>
    <property type="project" value="UniProtKB-KW"/>
</dbReference>
<keyword evidence="2" id="KW-0547">Nucleotide-binding</keyword>
<dbReference type="Proteomes" id="UP001501666">
    <property type="component" value="Unassembled WGS sequence"/>
</dbReference>
<name>A0ABN3RJ24_9ACTN</name>